<evidence type="ECO:0000259" key="1">
    <source>
        <dbReference type="Pfam" id="PF06985"/>
    </source>
</evidence>
<dbReference type="Pfam" id="PF06985">
    <property type="entry name" value="HET"/>
    <property type="match status" value="1"/>
</dbReference>
<protein>
    <submittedName>
        <fullName evidence="2">Heterokaryon incompatibility protein-domain-containing protein</fullName>
    </submittedName>
</protein>
<dbReference type="EMBL" id="JAUKUD010000004">
    <property type="protein sequence ID" value="KAK0745600.1"/>
    <property type="molecule type" value="Genomic_DNA"/>
</dbReference>
<dbReference type="InterPro" id="IPR010730">
    <property type="entry name" value="HET"/>
</dbReference>
<name>A0AA40EU69_9PEZI</name>
<dbReference type="Proteomes" id="UP001172155">
    <property type="component" value="Unassembled WGS sequence"/>
</dbReference>
<gene>
    <name evidence="2" type="ORF">B0T18DRAFT_346525</name>
</gene>
<reference evidence="2" key="1">
    <citation type="submission" date="2023-06" db="EMBL/GenBank/DDBJ databases">
        <title>Genome-scale phylogeny and comparative genomics of the fungal order Sordariales.</title>
        <authorList>
            <consortium name="Lawrence Berkeley National Laboratory"/>
            <person name="Hensen N."/>
            <person name="Bonometti L."/>
            <person name="Westerberg I."/>
            <person name="Brannstrom I.O."/>
            <person name="Guillou S."/>
            <person name="Cros-Aarteil S."/>
            <person name="Calhoun S."/>
            <person name="Haridas S."/>
            <person name="Kuo A."/>
            <person name="Mondo S."/>
            <person name="Pangilinan J."/>
            <person name="Riley R."/>
            <person name="LaButti K."/>
            <person name="Andreopoulos B."/>
            <person name="Lipzen A."/>
            <person name="Chen C."/>
            <person name="Yanf M."/>
            <person name="Daum C."/>
            <person name="Ng V."/>
            <person name="Clum A."/>
            <person name="Steindorff A."/>
            <person name="Ohm R."/>
            <person name="Martin F."/>
            <person name="Silar P."/>
            <person name="Natvig D."/>
            <person name="Lalanne C."/>
            <person name="Gautier V."/>
            <person name="Ament-velasquez S.L."/>
            <person name="Kruys A."/>
            <person name="Hutchinson M.I."/>
            <person name="Powell A.J."/>
            <person name="Barry K."/>
            <person name="Miller A.N."/>
            <person name="Grigoriev I.V."/>
            <person name="Debuchy R."/>
            <person name="Gladieux P."/>
            <person name="Thoren M.H."/>
            <person name="Johannesson H."/>
        </authorList>
    </citation>
    <scope>NUCLEOTIDE SEQUENCE</scope>
    <source>
        <strain evidence="2">SMH3187-1</strain>
    </source>
</reference>
<evidence type="ECO:0000313" key="2">
    <source>
        <dbReference type="EMBL" id="KAK0745600.1"/>
    </source>
</evidence>
<accession>A0AA40EU69</accession>
<organism evidence="2 3">
    <name type="scientific">Schizothecium vesticola</name>
    <dbReference type="NCBI Taxonomy" id="314040"/>
    <lineage>
        <taxon>Eukaryota</taxon>
        <taxon>Fungi</taxon>
        <taxon>Dikarya</taxon>
        <taxon>Ascomycota</taxon>
        <taxon>Pezizomycotina</taxon>
        <taxon>Sordariomycetes</taxon>
        <taxon>Sordariomycetidae</taxon>
        <taxon>Sordariales</taxon>
        <taxon>Schizotheciaceae</taxon>
        <taxon>Schizothecium</taxon>
    </lineage>
</organism>
<keyword evidence="3" id="KW-1185">Reference proteome</keyword>
<proteinExistence type="predicted"/>
<dbReference type="PANTHER" id="PTHR24148:SF73">
    <property type="entry name" value="HET DOMAIN PROTEIN (AFU_ORTHOLOGUE AFUA_8G01020)"/>
    <property type="match status" value="1"/>
</dbReference>
<comment type="caution">
    <text evidence="2">The sequence shown here is derived from an EMBL/GenBank/DDBJ whole genome shotgun (WGS) entry which is preliminary data.</text>
</comment>
<sequence length="623" mass="69762">MSSPPPYCYFPLASPRHIRLLALCPAFTDAQSIICSLKEVSLDDYDDGVSPLPYEALSYTWGARKGTIPILCDGKTLLVTPNCESALRHLRPMFKDRLLWIDAACIDQQSVEEKNVQVPLMGEIYSAATRAVIWLGPGLPGDSGMMLRARTVGNAVYLRVVPGLPVLSENKTRLAARLMSPEEIERVRRVCSHDWFQRIWTVQELLLAKSATFLLGRSECPSSALYTYMLLTDAIKQSNFQQGSLLHMRSKAFEDVAPNAVAGGSGWLINETTNMNMSAEEDNEESLSLFLYISACCDTTDMRDKVYGMLAILDSVFGRIIIPPVDYSKTLPRVFEDFTVAMIRSTGTLWPLESIAHSRAEDLPSWVPDLRDPTAVSMTWHWSGLKRRVPHCSMVDMTDPSKPGCLPVQARFLDKVIQVYERMPIFRGMSNDDGAVDAERTECLSAWTAVAAALDLQFSDDYDAYTEALPKLTPFLKYLRKRHDPSQPQQPPVIRDPDPPFLQTALGLDPDTSLLRAAFGLEKDKSRGTIMSRFDDQYDGAALFLTKNSLIGLCKGDVRDGDCICQLAGARYPMILRRVGHMEEFRFVGIADVYGLDGQHLEPSMRWLKSTLPEDELEDITLY</sequence>
<dbReference type="InterPro" id="IPR052895">
    <property type="entry name" value="HetReg/Transcr_Mod"/>
</dbReference>
<evidence type="ECO:0000313" key="3">
    <source>
        <dbReference type="Proteomes" id="UP001172155"/>
    </source>
</evidence>
<dbReference type="AlphaFoldDB" id="A0AA40EU69"/>
<feature type="domain" description="Heterokaryon incompatibility" evidence="1">
    <location>
        <begin position="54"/>
        <end position="204"/>
    </location>
</feature>
<dbReference type="PANTHER" id="PTHR24148">
    <property type="entry name" value="ANKYRIN REPEAT DOMAIN-CONTAINING PROTEIN 39 HOMOLOG-RELATED"/>
    <property type="match status" value="1"/>
</dbReference>